<evidence type="ECO:0000313" key="1">
    <source>
        <dbReference type="EMBL" id="KAG0281768.1"/>
    </source>
</evidence>
<reference evidence="1 2" key="1">
    <citation type="journal article" date="2020" name="Fungal Divers.">
        <title>Resolving the Mortierellaceae phylogeny through synthesis of multi-gene phylogenetics and phylogenomics.</title>
        <authorList>
            <person name="Vandepol N."/>
            <person name="Liber J."/>
            <person name="Desiro A."/>
            <person name="Na H."/>
            <person name="Kennedy M."/>
            <person name="Barry K."/>
            <person name="Grigoriev I.V."/>
            <person name="Miller A.N."/>
            <person name="O'Donnell K."/>
            <person name="Stajich J.E."/>
            <person name="Bonito G."/>
        </authorList>
    </citation>
    <scope>NUCLEOTIDE SEQUENCE [LARGE SCALE GENOMIC DNA]</scope>
    <source>
        <strain evidence="1 2">AD045</strain>
    </source>
</reference>
<evidence type="ECO:0008006" key="3">
    <source>
        <dbReference type="Google" id="ProtNLM"/>
    </source>
</evidence>
<comment type="caution">
    <text evidence="1">The sequence shown here is derived from an EMBL/GenBank/DDBJ whole genome shotgun (WGS) entry which is preliminary data.</text>
</comment>
<dbReference type="SUPFAM" id="SSF52047">
    <property type="entry name" value="RNI-like"/>
    <property type="match status" value="1"/>
</dbReference>
<protein>
    <recommendedName>
        <fullName evidence="3">F-box domain-containing protein</fullName>
    </recommendedName>
</protein>
<keyword evidence="2" id="KW-1185">Reference proteome</keyword>
<proteinExistence type="predicted"/>
<organism evidence="1 2">
    <name type="scientific">Linnemannia gamsii</name>
    <dbReference type="NCBI Taxonomy" id="64522"/>
    <lineage>
        <taxon>Eukaryota</taxon>
        <taxon>Fungi</taxon>
        <taxon>Fungi incertae sedis</taxon>
        <taxon>Mucoromycota</taxon>
        <taxon>Mortierellomycotina</taxon>
        <taxon>Mortierellomycetes</taxon>
        <taxon>Mortierellales</taxon>
        <taxon>Mortierellaceae</taxon>
        <taxon>Linnemannia</taxon>
    </lineage>
</organism>
<dbReference type="Proteomes" id="UP001194696">
    <property type="component" value="Unassembled WGS sequence"/>
</dbReference>
<gene>
    <name evidence="1" type="ORF">BGZ96_001023</name>
</gene>
<name>A0ABQ7JMX9_9FUNG</name>
<accession>A0ABQ7JMX9</accession>
<evidence type="ECO:0000313" key="2">
    <source>
        <dbReference type="Proteomes" id="UP001194696"/>
    </source>
</evidence>
<sequence>MTNIADLPLECLQSILQFLADEHRIEDLATLLRVDKLFAFVTLPYLYSDCFRFAYQKMNEQKFHSGFALTRLLLGRAAVASGVELPLLLQLTYGADTVTVTNNKVTDLTATTTRSCFNYLSHVRHLELQHWNLGPFNSQTPIPLEAQSYVQGQEFEAQCPMDLLAPSFIKECATTGRLHQSLFPFVLRGQVNWILANPIFEQLLSMTIPVSCIDHYLVSVGRLKSLQRLTFVMDERYDYNSGHRGDLAAPQVLAAINARKEKTRRGIVQLVQDHVRLFRNQLRDVTYVHGDALGKISRENYYQDVYFEIYSLGPDSFKWAVQEKKIRKGLRSASDMDWIEGGQVSLDLEALAHGLVPLESVEIRAQKAPFMTDVDDIAFAFNQTLKQLAFGIRPRHSIRDTVVRFGQGWRVDLPALTHLIIDTDWARLEIDPQLLMRCPNLKQISFSNEQTEYRYQDVSPCPPAHLVHLEHLRLSGWTALTFDPATLYSTSKLVYLELTPSPPSMTRFIPPVEELNRVYGLQDEEGGVSVYGTSEGWTLEGSGIVPRTRWSWDWHLPLLNSIHLTGEFAYRFQFRMLQGCPALLNLELMMRRPVGQHIRVLSRSDLFATGRTDTSTLSQGQQPRIVVPNLRKLCMIGHWVIDDDLFPEFVSGLFPRLNILKALQWSGVTLQGVIKTLRTVPNTIASLKMDLPWPSLEQSNKLGICPRIIDKSSGGGDGAILPTTLCLLGFEYDVLQEPVHDTSD</sequence>
<dbReference type="EMBL" id="JAAAIM010001159">
    <property type="protein sequence ID" value="KAG0281768.1"/>
    <property type="molecule type" value="Genomic_DNA"/>
</dbReference>